<evidence type="ECO:0000256" key="5">
    <source>
        <dbReference type="PROSITE-ProRule" id="PRU00843"/>
    </source>
</evidence>
<dbReference type="GO" id="GO:0046314">
    <property type="term" value="P:phosphocreatine biosynthetic process"/>
    <property type="evidence" value="ECO:0007669"/>
    <property type="project" value="InterPro"/>
</dbReference>
<evidence type="ECO:0000256" key="3">
    <source>
        <dbReference type="ARBA" id="ARBA00022777"/>
    </source>
</evidence>
<accession>A0A1T4KWR8</accession>
<dbReference type="RefSeq" id="WP_078933268.1">
    <property type="nucleotide sequence ID" value="NZ_FUWG01000009.1"/>
</dbReference>
<dbReference type="GeneID" id="78316654"/>
<evidence type="ECO:0000313" key="8">
    <source>
        <dbReference type="Proteomes" id="UP000190423"/>
    </source>
</evidence>
<dbReference type="GO" id="GO:0004111">
    <property type="term" value="F:creatine kinase activity"/>
    <property type="evidence" value="ECO:0007669"/>
    <property type="project" value="InterPro"/>
</dbReference>
<dbReference type="EMBL" id="FUWG01000009">
    <property type="protein sequence ID" value="SJZ46869.1"/>
    <property type="molecule type" value="Genomic_DNA"/>
</dbReference>
<feature type="binding site" evidence="5">
    <location>
        <begin position="26"/>
        <end position="30"/>
    </location>
    <ligand>
        <name>ATP</name>
        <dbReference type="ChEBI" id="CHEBI:30616"/>
    </ligand>
</feature>
<dbReference type="SUPFAM" id="SSF55931">
    <property type="entry name" value="Glutamine synthetase/guanido kinase"/>
    <property type="match status" value="1"/>
</dbReference>
<keyword evidence="3 5" id="KW-0418">Kinase</keyword>
<dbReference type="OrthoDB" id="9791353at2"/>
<evidence type="ECO:0000259" key="6">
    <source>
        <dbReference type="PROSITE" id="PS51510"/>
    </source>
</evidence>
<proteinExistence type="inferred from homology"/>
<dbReference type="PANTHER" id="PTHR11547:SF38">
    <property type="entry name" value="ARGININE KINASE 1-RELATED"/>
    <property type="match status" value="1"/>
</dbReference>
<dbReference type="InterPro" id="IPR014746">
    <property type="entry name" value="Gln_synth/guanido_kin_cat_dom"/>
</dbReference>
<dbReference type="GO" id="GO:0005524">
    <property type="term" value="F:ATP binding"/>
    <property type="evidence" value="ECO:0007669"/>
    <property type="project" value="UniProtKB-UniRule"/>
</dbReference>
<keyword evidence="2 5" id="KW-0547">Nucleotide-binding</keyword>
<dbReference type="GO" id="GO:0005615">
    <property type="term" value="C:extracellular space"/>
    <property type="evidence" value="ECO:0007669"/>
    <property type="project" value="TreeGrafter"/>
</dbReference>
<evidence type="ECO:0000256" key="4">
    <source>
        <dbReference type="ARBA" id="ARBA00022840"/>
    </source>
</evidence>
<dbReference type="Gene3D" id="3.30.590.10">
    <property type="entry name" value="Glutamine synthetase/guanido kinase, catalytic domain"/>
    <property type="match status" value="1"/>
</dbReference>
<dbReference type="PROSITE" id="PS51510">
    <property type="entry name" value="PHOSPHAGEN_KINASE_C"/>
    <property type="match status" value="1"/>
</dbReference>
<reference evidence="7 8" key="1">
    <citation type="submission" date="2017-02" db="EMBL/GenBank/DDBJ databases">
        <authorList>
            <person name="Peterson S.W."/>
        </authorList>
    </citation>
    <scope>NUCLEOTIDE SEQUENCE [LARGE SCALE GENOMIC DNA]</scope>
    <source>
        <strain evidence="7 8">ATCC BAA-908</strain>
    </source>
</reference>
<evidence type="ECO:0000256" key="2">
    <source>
        <dbReference type="ARBA" id="ARBA00022741"/>
    </source>
</evidence>
<dbReference type="PANTHER" id="PTHR11547">
    <property type="entry name" value="ARGININE OR CREATINE KINASE"/>
    <property type="match status" value="1"/>
</dbReference>
<gene>
    <name evidence="7" type="ORF">SAMN02745149_01357</name>
</gene>
<dbReference type="AlphaFoldDB" id="A0A1T4KWR8"/>
<dbReference type="Pfam" id="PF00217">
    <property type="entry name" value="ATP-gua_Ptrans"/>
    <property type="match status" value="1"/>
</dbReference>
<keyword evidence="8" id="KW-1185">Reference proteome</keyword>
<dbReference type="InterPro" id="IPR022414">
    <property type="entry name" value="ATP-guanido_PTrfase_cat"/>
</dbReference>
<dbReference type="STRING" id="261392.SAMN02745149_01357"/>
<comment type="similarity">
    <text evidence="5">Belongs to the ATP:guanido phosphotransferase family.</text>
</comment>
<keyword evidence="4 5" id="KW-0067">ATP-binding</keyword>
<organism evidence="7 8">
    <name type="scientific">Treponema porcinum</name>
    <dbReference type="NCBI Taxonomy" id="261392"/>
    <lineage>
        <taxon>Bacteria</taxon>
        <taxon>Pseudomonadati</taxon>
        <taxon>Spirochaetota</taxon>
        <taxon>Spirochaetia</taxon>
        <taxon>Spirochaetales</taxon>
        <taxon>Treponemataceae</taxon>
        <taxon>Treponema</taxon>
    </lineage>
</organism>
<evidence type="ECO:0000313" key="7">
    <source>
        <dbReference type="EMBL" id="SJZ46869.1"/>
    </source>
</evidence>
<sequence>MEQTINEVNGLPWYSYDGQNRDVIISSRVRLARNLANFPFPAQFRGDDRERVQAIVFDAFSQMENAAGFHAIESASLSENSRQILEERGVIKPSVEKKACRLPSESGIVMSADGKICCPVNCSDHLHIARFSSGLDFRSSFEECRKIDAQLQKKLQFAASYDFGYLTAAMRNAGSGMKLSARIHLPGTVRFGKLSVILDYLKQKNCSVMPAFPAISQGSAAGNFFLISTNSAQNGSEIDQIAEMESICKYIAECECKILKDFADNKSTLIRNSVIRAYSIAKFSMLVSLREAVDIISDIKLGLQLHLLSGIDINALCSLLYRIQDGHLSYLMTTGSFDFEKDVLCDGRMKIDRLRAITIQESFEKISLGNL</sequence>
<dbReference type="Proteomes" id="UP000190423">
    <property type="component" value="Unassembled WGS sequence"/>
</dbReference>
<name>A0A1T4KWR8_TREPO</name>
<comment type="caution">
    <text evidence="5">Lacks conserved residue(s) required for the propagation of feature annotation.</text>
</comment>
<dbReference type="InterPro" id="IPR000749">
    <property type="entry name" value="ATP-guanido_PTrfase"/>
</dbReference>
<evidence type="ECO:0000256" key="1">
    <source>
        <dbReference type="ARBA" id="ARBA00022679"/>
    </source>
</evidence>
<feature type="binding site" evidence="5">
    <location>
        <begin position="178"/>
        <end position="182"/>
    </location>
    <ligand>
        <name>ATP</name>
        <dbReference type="ChEBI" id="CHEBI:30616"/>
    </ligand>
</feature>
<protein>
    <submittedName>
        <fullName evidence="7">Protein-arginine kinase</fullName>
    </submittedName>
</protein>
<feature type="domain" description="Phosphagen kinase C-terminal" evidence="6">
    <location>
        <begin position="23"/>
        <end position="258"/>
    </location>
</feature>
<keyword evidence="1 5" id="KW-0808">Transferase</keyword>
<feature type="binding site" evidence="5">
    <location>
        <begin position="209"/>
        <end position="214"/>
    </location>
    <ligand>
        <name>ATP</name>
        <dbReference type="ChEBI" id="CHEBI:30616"/>
    </ligand>
</feature>